<protein>
    <submittedName>
        <fullName evidence="3">T9SS type A sorting domain-containing protein</fullName>
    </submittedName>
</protein>
<keyword evidence="1" id="KW-0732">Signal</keyword>
<dbReference type="Pfam" id="PF18962">
    <property type="entry name" value="Por_Secre_tail"/>
    <property type="match status" value="1"/>
</dbReference>
<proteinExistence type="predicted"/>
<dbReference type="InterPro" id="IPR011044">
    <property type="entry name" value="Quino_amine_DH_bsu"/>
</dbReference>
<dbReference type="Pfam" id="PF17164">
    <property type="entry name" value="DUF5122"/>
    <property type="match status" value="5"/>
</dbReference>
<organism evidence="3 4">
    <name type="scientific">Hymenobacter metallicola</name>
    <dbReference type="NCBI Taxonomy" id="2563114"/>
    <lineage>
        <taxon>Bacteria</taxon>
        <taxon>Pseudomonadati</taxon>
        <taxon>Bacteroidota</taxon>
        <taxon>Cytophagia</taxon>
        <taxon>Cytophagales</taxon>
        <taxon>Hymenobacteraceae</taxon>
        <taxon>Hymenobacter</taxon>
    </lineage>
</organism>
<evidence type="ECO:0000313" key="3">
    <source>
        <dbReference type="EMBL" id="TGE29106.1"/>
    </source>
</evidence>
<dbReference type="InterPro" id="IPR013431">
    <property type="entry name" value="Delta_60_rpt"/>
</dbReference>
<dbReference type="EMBL" id="SRMB01000001">
    <property type="protein sequence ID" value="TGE29106.1"/>
    <property type="molecule type" value="Genomic_DNA"/>
</dbReference>
<feature type="chain" id="PRO_5021242757" evidence="1">
    <location>
        <begin position="26"/>
        <end position="1083"/>
    </location>
</feature>
<dbReference type="OrthoDB" id="1493708at2"/>
<dbReference type="Proteomes" id="UP000298471">
    <property type="component" value="Unassembled WGS sequence"/>
</dbReference>
<dbReference type="RefSeq" id="WP_135393222.1">
    <property type="nucleotide sequence ID" value="NZ_SRMB01000001.1"/>
</dbReference>
<reference evidence="3 4" key="1">
    <citation type="submission" date="2019-04" db="EMBL/GenBank/DDBJ databases">
        <authorList>
            <person name="Feng G."/>
            <person name="Zhang J."/>
            <person name="Zhu H."/>
        </authorList>
    </citation>
    <scope>NUCLEOTIDE SEQUENCE [LARGE SCALE GENOMIC DNA]</scope>
    <source>
        <strain evidence="3 4">9PBR-1</strain>
    </source>
</reference>
<dbReference type="AlphaFoldDB" id="A0A4Z0QHZ3"/>
<name>A0A4Z0QHZ3_9BACT</name>
<accession>A0A4Z0QHZ3</accession>
<gene>
    <name evidence="3" type="ORF">E5K02_06525</name>
</gene>
<comment type="caution">
    <text evidence="3">The sequence shown here is derived from an EMBL/GenBank/DDBJ whole genome shotgun (WGS) entry which is preliminary data.</text>
</comment>
<dbReference type="Gene3D" id="2.80.10.50">
    <property type="match status" value="3"/>
</dbReference>
<evidence type="ECO:0000313" key="4">
    <source>
        <dbReference type="Proteomes" id="UP000298471"/>
    </source>
</evidence>
<dbReference type="InterPro" id="IPR026444">
    <property type="entry name" value="Secre_tail"/>
</dbReference>
<evidence type="ECO:0000259" key="2">
    <source>
        <dbReference type="Pfam" id="PF18962"/>
    </source>
</evidence>
<evidence type="ECO:0000256" key="1">
    <source>
        <dbReference type="SAM" id="SignalP"/>
    </source>
</evidence>
<dbReference type="NCBIfam" id="TIGR02608">
    <property type="entry name" value="delta_60_rpt"/>
    <property type="match status" value="6"/>
</dbReference>
<keyword evidence="4" id="KW-1185">Reference proteome</keyword>
<sequence length="1083" mass="114101">MQHHYYWPFALGLLLSTGTIFTAQAQRFELDASFDSDGKVTTELTPPSSNDNLTKIYPQADGKIIALGRSRLGGWVTVRYNTDGSVDTSYGTNGVIGYDLATQRPGTTFTLNQLQLLPDGKLLAVGVSGSQGALLRFNADGTIDSGFGSNGLLVRPTATNETSSTFRTAQLQPDGKIVAVGTRYQRAVTGTRVYNYLLVKRYNSDGTPDMEYTTAFVISTFGYDDTDGYGLAIQPDGKLLVSARATLQQSASKLAFVRLLADGSPDNSFGTAGRLYTGLDCRLMSSQILLLPSGKFVVNMNGDFNGTFGRFLPSGALDTSFGVNGVATFQHDNASRYDGPYHVAGGYNNGELALQADGKIVVGGFNGTRFGLLRINTDGTKDSSFGSNFDQSIATDFSTPTPNANYFVAGVRSVLIQADGKIVAGGSVSRQKSITDNSNSSTMFALARYAAVVSNNLPNGVWNGSVSTAFDNAQNWSNNLLPSDTVNILIPKAATRYPTLSTAASGRNLTVEEGATLTLAAAGTLTTMGSVTLNGLVVGEGLLRTRGTSVQRIAGGGASESRTATLDIGPAGAQLAGPLKITQRLILNGSLATNGQTLRLMSSGSTGTAMVVNNAPSAVVNGTVTVERSVSPLFNLGQGYRHYSSPVSNAKFSTLAYNGFVPVRNEAYNTAADPGTVSPFPNIFEYNEARVTAPNSFDQGWQVPADALEVGKGYTLNTYSFPGGASPITFVGTLNNGTISRTLTAGSQNESGWNFVGNPYPAPIDWNLVTIPTGMSGAAYVFRSTGDYTGSYVSYVNGVGPSNIIPAMQGFFVRATAPSVTLQFTNAARLTIYADPAFFRPAAESRPLLRLDVTAPGQSQPADAAYVYFQQGATALTDAQFDAYKLPGTGPAQLSTVAGADKLAINGLPLLTSQGSSVALTLSTSTAGTYTFSAGQLLNFDPATPVLLEDKATGTWQDLRQQPSYSFTTPTANTTLNSRFVLHFGQNRVLGSQKGLGAATVSLYPNPVTNGQLQIQVSGLPSAAQKVHVQLYNTLGQVVRQQAYTSQAGAVDGSLPTQDLSSGVYTLRLTNGQQVSTHQVVIR</sequence>
<dbReference type="SUPFAM" id="SSF50969">
    <property type="entry name" value="YVTN repeat-like/Quinoprotein amine dehydrogenase"/>
    <property type="match status" value="1"/>
</dbReference>
<dbReference type="NCBIfam" id="TIGR04183">
    <property type="entry name" value="Por_Secre_tail"/>
    <property type="match status" value="1"/>
</dbReference>
<feature type="domain" description="Secretion system C-terminal sorting" evidence="2">
    <location>
        <begin position="1003"/>
        <end position="1082"/>
    </location>
</feature>
<feature type="signal peptide" evidence="1">
    <location>
        <begin position="1"/>
        <end position="25"/>
    </location>
</feature>